<evidence type="ECO:0000313" key="7">
    <source>
        <dbReference type="EMBL" id="MPY42696.1"/>
    </source>
</evidence>
<dbReference type="InterPro" id="IPR001486">
    <property type="entry name" value="Hemoglobin_trunc"/>
</dbReference>
<dbReference type="SUPFAM" id="SSF46458">
    <property type="entry name" value="Globin-like"/>
    <property type="match status" value="1"/>
</dbReference>
<dbReference type="OrthoDB" id="9798157at2"/>
<protein>
    <submittedName>
        <fullName evidence="7">Antibiotic biosynthesis monooxygenase</fullName>
    </submittedName>
</protein>
<dbReference type="EMBL" id="VJZE01000171">
    <property type="protein sequence ID" value="MPY42696.1"/>
    <property type="molecule type" value="Genomic_DNA"/>
</dbReference>
<feature type="binding site" description="distal binding residue" evidence="5">
    <location>
        <position position="148"/>
    </location>
    <ligand>
        <name>heme</name>
        <dbReference type="ChEBI" id="CHEBI:30413"/>
    </ligand>
    <ligandPart>
        <name>Fe</name>
        <dbReference type="ChEBI" id="CHEBI:18248"/>
    </ligandPart>
</feature>
<keyword evidence="4 5" id="KW-0408">Iron</keyword>
<dbReference type="Pfam" id="PF03992">
    <property type="entry name" value="ABM"/>
    <property type="match status" value="1"/>
</dbReference>
<dbReference type="Proteomes" id="UP000326979">
    <property type="component" value="Unassembled WGS sequence"/>
</dbReference>
<dbReference type="InterPro" id="IPR011008">
    <property type="entry name" value="Dimeric_a/b-barrel"/>
</dbReference>
<keyword evidence="7" id="KW-0560">Oxidoreductase</keyword>
<dbReference type="GO" id="GO:0020037">
    <property type="term" value="F:heme binding"/>
    <property type="evidence" value="ECO:0007669"/>
    <property type="project" value="InterPro"/>
</dbReference>
<gene>
    <name evidence="7" type="ORF">FNH04_23175</name>
</gene>
<dbReference type="Gene3D" id="1.10.490.10">
    <property type="entry name" value="Globins"/>
    <property type="match status" value="1"/>
</dbReference>
<dbReference type="InterPro" id="IPR012292">
    <property type="entry name" value="Globin/Proto"/>
</dbReference>
<dbReference type="Pfam" id="PF01152">
    <property type="entry name" value="Bac_globin"/>
    <property type="match status" value="1"/>
</dbReference>
<keyword evidence="8" id="KW-1185">Reference proteome</keyword>
<dbReference type="GO" id="GO:0019825">
    <property type="term" value="F:oxygen binding"/>
    <property type="evidence" value="ECO:0007669"/>
    <property type="project" value="InterPro"/>
</dbReference>
<dbReference type="GO" id="GO:0046872">
    <property type="term" value="F:metal ion binding"/>
    <property type="evidence" value="ECO:0007669"/>
    <property type="project" value="UniProtKB-KW"/>
</dbReference>
<dbReference type="GO" id="GO:0004497">
    <property type="term" value="F:monooxygenase activity"/>
    <property type="evidence" value="ECO:0007669"/>
    <property type="project" value="UniProtKB-KW"/>
</dbReference>
<dbReference type="InterPro" id="IPR007138">
    <property type="entry name" value="ABM_dom"/>
</dbReference>
<evidence type="ECO:0000256" key="1">
    <source>
        <dbReference type="ARBA" id="ARBA00022448"/>
    </source>
</evidence>
<reference evidence="7 8" key="1">
    <citation type="submission" date="2019-07" db="EMBL/GenBank/DDBJ databases">
        <title>New species of Amycolatopsis and Streptomyces.</title>
        <authorList>
            <person name="Duangmal K."/>
            <person name="Teo W.F.A."/>
            <person name="Lipun K."/>
        </authorList>
    </citation>
    <scope>NUCLEOTIDE SEQUENCE [LARGE SCALE GENOMIC DNA]</scope>
    <source>
        <strain evidence="7 8">TISTR 2346</strain>
    </source>
</reference>
<organism evidence="7 8">
    <name type="scientific">Streptomyces phyllanthi</name>
    <dbReference type="NCBI Taxonomy" id="1803180"/>
    <lineage>
        <taxon>Bacteria</taxon>
        <taxon>Bacillati</taxon>
        <taxon>Actinomycetota</taxon>
        <taxon>Actinomycetes</taxon>
        <taxon>Kitasatosporales</taxon>
        <taxon>Streptomycetaceae</taxon>
        <taxon>Streptomyces</taxon>
    </lineage>
</organism>
<evidence type="ECO:0000256" key="2">
    <source>
        <dbReference type="ARBA" id="ARBA00022617"/>
    </source>
</evidence>
<evidence type="ECO:0000256" key="5">
    <source>
        <dbReference type="PIRSR" id="PIRSR601486-1"/>
    </source>
</evidence>
<dbReference type="InterPro" id="IPR009050">
    <property type="entry name" value="Globin-like_sf"/>
</dbReference>
<keyword evidence="3 5" id="KW-0479">Metal-binding</keyword>
<sequence>MTLQTVEYIRYRIPEAQSAQFLAAYTRAAAQLSAAPQCVDYELARCEEDFEHYVLRITWTSTEDHVEGFRKSELFTDFLAEIRPYAGSIEEMRHYKPTTVRGTGAAVPTLYTWAGGAEAFSRLTGIFCDKVLKDDLLAPVFEGLPPEHVALWFAEVFGGPRSYSETPRPWAQGGMGRGITEPQRRRSVGLLQDAADGAGLPADAGFRSAFVAYAEWGTRLAMYFSGPDAVPPAEQPVPRWGWGAAPPYRP</sequence>
<dbReference type="SUPFAM" id="SSF54909">
    <property type="entry name" value="Dimeric alpha+beta barrel"/>
    <property type="match status" value="1"/>
</dbReference>
<keyword evidence="1" id="KW-0813">Transport</keyword>
<evidence type="ECO:0000256" key="4">
    <source>
        <dbReference type="ARBA" id="ARBA00023004"/>
    </source>
</evidence>
<feature type="domain" description="ABM" evidence="6">
    <location>
        <begin position="8"/>
        <end position="79"/>
    </location>
</feature>
<proteinExistence type="predicted"/>
<name>A0A5N8W735_9ACTN</name>
<comment type="caution">
    <text evidence="7">The sequence shown here is derived from an EMBL/GenBank/DDBJ whole genome shotgun (WGS) entry which is preliminary data.</text>
</comment>
<dbReference type="CDD" id="cd14775">
    <property type="entry name" value="TrHb2_O-like"/>
    <property type="match status" value="1"/>
</dbReference>
<evidence type="ECO:0000259" key="6">
    <source>
        <dbReference type="Pfam" id="PF03992"/>
    </source>
</evidence>
<accession>A0A5N8W735</accession>
<keyword evidence="2 5" id="KW-0349">Heme</keyword>
<dbReference type="AlphaFoldDB" id="A0A5N8W735"/>
<dbReference type="RefSeq" id="WP_152787252.1">
    <property type="nucleotide sequence ID" value="NZ_BAABEQ010000023.1"/>
</dbReference>
<evidence type="ECO:0000313" key="8">
    <source>
        <dbReference type="Proteomes" id="UP000326979"/>
    </source>
</evidence>
<keyword evidence="7" id="KW-0503">Monooxygenase</keyword>
<evidence type="ECO:0000256" key="3">
    <source>
        <dbReference type="ARBA" id="ARBA00022723"/>
    </source>
</evidence>
<dbReference type="Gene3D" id="3.30.70.100">
    <property type="match status" value="1"/>
</dbReference>